<evidence type="ECO:0000313" key="3">
    <source>
        <dbReference type="Proteomes" id="UP000522864"/>
    </source>
</evidence>
<proteinExistence type="predicted"/>
<dbReference type="Proteomes" id="UP000522864">
    <property type="component" value="Unassembled WGS sequence"/>
</dbReference>
<evidence type="ECO:0000313" key="2">
    <source>
        <dbReference type="EMBL" id="NWB88184.1"/>
    </source>
</evidence>
<reference evidence="2 3" key="1">
    <citation type="submission" date="2020-04" db="EMBL/GenBank/DDBJ databases">
        <title>Molecular characterization of pseudomonads from Agaricus bisporus reveal novel blotch 2 pathogens in Western Europe.</title>
        <authorList>
            <person name="Taparia T."/>
            <person name="Krijger M."/>
            <person name="Haynes E."/>
            <person name="Elpinstone J.G."/>
            <person name="Noble R."/>
            <person name="Van Der Wolf J."/>
        </authorList>
    </citation>
    <scope>NUCLEOTIDE SEQUENCE [LARGE SCALE GENOMIC DNA]</scope>
    <source>
        <strain evidence="2 3">G9001</strain>
    </source>
</reference>
<feature type="transmembrane region" description="Helical" evidence="1">
    <location>
        <begin position="83"/>
        <end position="102"/>
    </location>
</feature>
<keyword evidence="1" id="KW-0472">Membrane</keyword>
<sequence length="169" mass="19744">MDRFLRFHPRLVQLELYCVIFPMMCIYTYFSFRYVPLIALFALGSVSLLILLLIPLFLWWGLLGLVRLFKHFRDAQVRVGRNTWLGIAGSLVAILSMVLWKTTDWQRLMWLGVGLPYLAVVAHWTWLYWKKYRQSIAAIKGFRWVVVAALLVTCFYAATAPLDINLGRL</sequence>
<accession>A0A7Y7WUY6</accession>
<keyword evidence="1" id="KW-0812">Transmembrane</keyword>
<gene>
    <name evidence="2" type="ORF">HX830_25235</name>
</gene>
<dbReference type="AlphaFoldDB" id="A0A7Y7WUY6"/>
<feature type="transmembrane region" description="Helical" evidence="1">
    <location>
        <begin position="141"/>
        <end position="159"/>
    </location>
</feature>
<feature type="transmembrane region" description="Helical" evidence="1">
    <location>
        <begin position="38"/>
        <end position="62"/>
    </location>
</feature>
<name>A0A7Y7WUY6_9PSED</name>
<protein>
    <submittedName>
        <fullName evidence="2">Uncharacterized protein</fullName>
    </submittedName>
</protein>
<evidence type="ECO:0000256" key="1">
    <source>
        <dbReference type="SAM" id="Phobius"/>
    </source>
</evidence>
<feature type="transmembrane region" description="Helical" evidence="1">
    <location>
        <begin position="12"/>
        <end position="32"/>
    </location>
</feature>
<dbReference type="EMBL" id="JACAQA010000025">
    <property type="protein sequence ID" value="NWB88184.1"/>
    <property type="molecule type" value="Genomic_DNA"/>
</dbReference>
<dbReference type="RefSeq" id="WP_152742033.1">
    <property type="nucleotide sequence ID" value="NZ_JACAQA010000025.1"/>
</dbReference>
<organism evidence="2 3">
    <name type="scientific">Pseudomonas gingeri</name>
    <dbReference type="NCBI Taxonomy" id="117681"/>
    <lineage>
        <taxon>Bacteria</taxon>
        <taxon>Pseudomonadati</taxon>
        <taxon>Pseudomonadota</taxon>
        <taxon>Gammaproteobacteria</taxon>
        <taxon>Pseudomonadales</taxon>
        <taxon>Pseudomonadaceae</taxon>
        <taxon>Pseudomonas</taxon>
    </lineage>
</organism>
<comment type="caution">
    <text evidence="2">The sequence shown here is derived from an EMBL/GenBank/DDBJ whole genome shotgun (WGS) entry which is preliminary data.</text>
</comment>
<feature type="transmembrane region" description="Helical" evidence="1">
    <location>
        <begin position="108"/>
        <end position="129"/>
    </location>
</feature>
<keyword evidence="1" id="KW-1133">Transmembrane helix</keyword>